<dbReference type="Proteomes" id="UP000028990">
    <property type="component" value="Unassembled WGS sequence"/>
</dbReference>
<evidence type="ECO:0000256" key="7">
    <source>
        <dbReference type="ARBA" id="ARBA00038619"/>
    </source>
</evidence>
<dbReference type="EMBL" id="KN122802">
    <property type="protein sequence ID" value="KFO28196.1"/>
    <property type="molecule type" value="Genomic_DNA"/>
</dbReference>
<accession>A0A091DZI6</accession>
<sequence length="221" mass="25863">MDIKGKGSVLLLLVSTLVLCQNVSSSTCVPREKCEVMLQGLYNNASYLAWSIRFYGKKAYLDLVNLHYWRSTYFLPGRKRCHTADILPRHEHRRARRMQEKDLLHVVMLLLDSWKEPLPHVAEETHKLMKFYSPIKKKDESIYLRYQRFKSVIIEIASKLGLETSVQDFASWSDMESLKSSDDQTRLFTVYNLLRCFAIDAEKIEFLVYILKCLADNEDPC</sequence>
<name>A0A091DZI6_FUKDA</name>
<dbReference type="InterPro" id="IPR018116">
    <property type="entry name" value="Somatotropin_CS"/>
</dbReference>
<keyword evidence="10" id="KW-0479">Metal-binding</keyword>
<protein>
    <recommendedName>
        <fullName evidence="8">Prolactin</fullName>
    </recommendedName>
</protein>
<dbReference type="SUPFAM" id="SSF47266">
    <property type="entry name" value="4-helical cytokines"/>
    <property type="match status" value="1"/>
</dbReference>
<dbReference type="GO" id="GO:0031667">
    <property type="term" value="P:response to nutrient levels"/>
    <property type="evidence" value="ECO:0007669"/>
    <property type="project" value="TreeGrafter"/>
</dbReference>
<dbReference type="Gene3D" id="1.20.1250.10">
    <property type="match status" value="1"/>
</dbReference>
<keyword evidence="12" id="KW-0732">Signal</keyword>
<organism evidence="13 14">
    <name type="scientific">Fukomys damarensis</name>
    <name type="common">Damaraland mole rat</name>
    <name type="synonym">Cryptomys damarensis</name>
    <dbReference type="NCBI Taxonomy" id="885580"/>
    <lineage>
        <taxon>Eukaryota</taxon>
        <taxon>Metazoa</taxon>
        <taxon>Chordata</taxon>
        <taxon>Craniata</taxon>
        <taxon>Vertebrata</taxon>
        <taxon>Euteleostomi</taxon>
        <taxon>Mammalia</taxon>
        <taxon>Eutheria</taxon>
        <taxon>Euarchontoglires</taxon>
        <taxon>Glires</taxon>
        <taxon>Rodentia</taxon>
        <taxon>Hystricomorpha</taxon>
        <taxon>Bathyergidae</taxon>
        <taxon>Fukomys</taxon>
    </lineage>
</organism>
<comment type="subcellular location">
    <subcellularLocation>
        <location evidence="1 11">Secreted</location>
    </subcellularLocation>
</comment>
<dbReference type="GO" id="GO:0005615">
    <property type="term" value="C:extracellular space"/>
    <property type="evidence" value="ECO:0007669"/>
    <property type="project" value="TreeGrafter"/>
</dbReference>
<evidence type="ECO:0000256" key="1">
    <source>
        <dbReference type="ARBA" id="ARBA00004613"/>
    </source>
</evidence>
<keyword evidence="4 11" id="KW-0372">Hormone</keyword>
<comment type="subunit">
    <text evidence="7">Interacts with PRLR.</text>
</comment>
<keyword evidence="9" id="KW-0421">Lactation</keyword>
<comment type="similarity">
    <text evidence="2 11">Belongs to the somatotropin/prolactin family.</text>
</comment>
<evidence type="ECO:0000256" key="10">
    <source>
        <dbReference type="PIRSR" id="PIRSR601400-1"/>
    </source>
</evidence>
<dbReference type="GO" id="GO:0008284">
    <property type="term" value="P:positive regulation of cell population proliferation"/>
    <property type="evidence" value="ECO:0007669"/>
    <property type="project" value="TreeGrafter"/>
</dbReference>
<keyword evidence="10" id="KW-0862">Zinc</keyword>
<evidence type="ECO:0000256" key="5">
    <source>
        <dbReference type="ARBA" id="ARBA00023157"/>
    </source>
</evidence>
<evidence type="ECO:0000313" key="13">
    <source>
        <dbReference type="EMBL" id="KFO28196.1"/>
    </source>
</evidence>
<feature type="signal peptide" evidence="12">
    <location>
        <begin position="1"/>
        <end position="20"/>
    </location>
</feature>
<dbReference type="GO" id="GO:0005179">
    <property type="term" value="F:hormone activity"/>
    <property type="evidence" value="ECO:0007669"/>
    <property type="project" value="UniProtKB-KW"/>
</dbReference>
<dbReference type="PANTHER" id="PTHR11417">
    <property type="entry name" value="SOMATOTROPIN,PROLACTIN"/>
    <property type="match status" value="1"/>
</dbReference>
<evidence type="ECO:0000256" key="11">
    <source>
        <dbReference type="RuleBase" id="RU003618"/>
    </source>
</evidence>
<keyword evidence="14" id="KW-1185">Reference proteome</keyword>
<evidence type="ECO:0000256" key="2">
    <source>
        <dbReference type="ARBA" id="ARBA00008474"/>
    </source>
</evidence>
<dbReference type="InterPro" id="IPR001400">
    <property type="entry name" value="Somatotropin/Prolactin"/>
</dbReference>
<keyword evidence="5" id="KW-1015">Disulfide bond</keyword>
<dbReference type="AlphaFoldDB" id="A0A091DZI6"/>
<evidence type="ECO:0000256" key="6">
    <source>
        <dbReference type="ARBA" id="ARBA00037239"/>
    </source>
</evidence>
<comment type="function">
    <text evidence="6">Prolactin acts primarily on the mammary gland by promoting lactation.</text>
</comment>
<evidence type="ECO:0000256" key="12">
    <source>
        <dbReference type="SAM" id="SignalP"/>
    </source>
</evidence>
<dbReference type="GO" id="GO:0046872">
    <property type="term" value="F:metal ion binding"/>
    <property type="evidence" value="ECO:0007669"/>
    <property type="project" value="UniProtKB-KW"/>
</dbReference>
<keyword evidence="3" id="KW-0964">Secreted</keyword>
<dbReference type="STRING" id="885580.ENSFDAP00000007757"/>
<reference evidence="13 14" key="1">
    <citation type="submission" date="2013-11" db="EMBL/GenBank/DDBJ databases">
        <title>The Damaraland mole rat (Fukomys damarensis) genome and evolution of African mole rats.</title>
        <authorList>
            <person name="Gladyshev V.N."/>
            <person name="Fang X."/>
        </authorList>
    </citation>
    <scope>NUCLEOTIDE SEQUENCE [LARGE SCALE GENOMIC DNA]</scope>
    <source>
        <tissue evidence="13">Liver</tissue>
    </source>
</reference>
<dbReference type="PRINTS" id="PR00836">
    <property type="entry name" value="SOMATOTROPIN"/>
</dbReference>
<dbReference type="GO" id="GO:0007595">
    <property type="term" value="P:lactation"/>
    <property type="evidence" value="ECO:0007669"/>
    <property type="project" value="UniProtKB-KW"/>
</dbReference>
<dbReference type="Pfam" id="PF00103">
    <property type="entry name" value="Hormone_1"/>
    <property type="match status" value="1"/>
</dbReference>
<evidence type="ECO:0000256" key="8">
    <source>
        <dbReference type="ARBA" id="ARBA00041065"/>
    </source>
</evidence>
<evidence type="ECO:0000313" key="14">
    <source>
        <dbReference type="Proteomes" id="UP000028990"/>
    </source>
</evidence>
<gene>
    <name evidence="13" type="ORF">H920_10420</name>
</gene>
<dbReference type="PROSITE" id="PS00338">
    <property type="entry name" value="SOMATOTROPIN_2"/>
    <property type="match status" value="1"/>
</dbReference>
<evidence type="ECO:0000256" key="3">
    <source>
        <dbReference type="ARBA" id="ARBA00022525"/>
    </source>
</evidence>
<feature type="chain" id="PRO_5001872061" description="Prolactin" evidence="12">
    <location>
        <begin position="21"/>
        <end position="221"/>
    </location>
</feature>
<dbReference type="PANTHER" id="PTHR11417:SF5">
    <property type="entry name" value="PROLACTIN"/>
    <property type="match status" value="1"/>
</dbReference>
<proteinExistence type="inferred from homology"/>
<evidence type="ECO:0000256" key="9">
    <source>
        <dbReference type="ARBA" id="ARBA00043262"/>
    </source>
</evidence>
<dbReference type="InterPro" id="IPR009079">
    <property type="entry name" value="4_helix_cytokine-like_core"/>
</dbReference>
<evidence type="ECO:0000256" key="4">
    <source>
        <dbReference type="ARBA" id="ARBA00022702"/>
    </source>
</evidence>
<dbReference type="GO" id="GO:0046427">
    <property type="term" value="P:positive regulation of receptor signaling pathway via JAK-STAT"/>
    <property type="evidence" value="ECO:0007669"/>
    <property type="project" value="TreeGrafter"/>
</dbReference>
<feature type="binding site" evidence="10">
    <location>
        <position position="205"/>
    </location>
    <ligand>
        <name>Zn(2+)</name>
        <dbReference type="ChEBI" id="CHEBI:29105"/>
    </ligand>
</feature>